<evidence type="ECO:0000256" key="4">
    <source>
        <dbReference type="ARBA" id="ARBA00022989"/>
    </source>
</evidence>
<evidence type="ECO:0000313" key="8">
    <source>
        <dbReference type="Proteomes" id="UP000321491"/>
    </source>
</evidence>
<feature type="transmembrane region" description="Helical" evidence="6">
    <location>
        <begin position="349"/>
        <end position="366"/>
    </location>
</feature>
<dbReference type="PANTHER" id="PTHR42948:SF1">
    <property type="entry name" value="TRANSPORTER"/>
    <property type="match status" value="1"/>
</dbReference>
<keyword evidence="3 6" id="KW-0812">Transmembrane</keyword>
<proteinExistence type="predicted"/>
<feature type="transmembrane region" description="Helical" evidence="6">
    <location>
        <begin position="429"/>
        <end position="450"/>
    </location>
</feature>
<feature type="transmembrane region" description="Helical" evidence="6">
    <location>
        <begin position="91"/>
        <end position="121"/>
    </location>
</feature>
<dbReference type="PANTHER" id="PTHR42948">
    <property type="entry name" value="TRANSPORTER"/>
    <property type="match status" value="1"/>
</dbReference>
<dbReference type="InterPro" id="IPR047218">
    <property type="entry name" value="YocR/YhdH-like"/>
</dbReference>
<dbReference type="Pfam" id="PF00209">
    <property type="entry name" value="SNF"/>
    <property type="match status" value="2"/>
</dbReference>
<feature type="transmembrane region" description="Helical" evidence="6">
    <location>
        <begin position="221"/>
        <end position="246"/>
    </location>
</feature>
<dbReference type="RefSeq" id="WP_146938280.1">
    <property type="nucleotide sequence ID" value="NZ_BJXW01000025.1"/>
</dbReference>
<evidence type="ECO:0000256" key="2">
    <source>
        <dbReference type="ARBA" id="ARBA00022448"/>
    </source>
</evidence>
<feature type="transmembrane region" description="Helical" evidence="6">
    <location>
        <begin position="258"/>
        <end position="285"/>
    </location>
</feature>
<reference evidence="7 8" key="1">
    <citation type="submission" date="2019-07" db="EMBL/GenBank/DDBJ databases">
        <title>Whole genome shotgun sequence of Cerasibacillus quisquiliarum NBRC 102429.</title>
        <authorList>
            <person name="Hosoyama A."/>
            <person name="Uohara A."/>
            <person name="Ohji S."/>
            <person name="Ichikawa N."/>
        </authorList>
    </citation>
    <scope>NUCLEOTIDE SEQUENCE [LARGE SCALE GENOMIC DNA]</scope>
    <source>
        <strain evidence="7 8">NBRC 102429</strain>
    </source>
</reference>
<keyword evidence="5 6" id="KW-0472">Membrane</keyword>
<keyword evidence="2" id="KW-0813">Transport</keyword>
<gene>
    <name evidence="7" type="ORF">CQU01_21380</name>
</gene>
<dbReference type="EMBL" id="BJXW01000025">
    <property type="protein sequence ID" value="GEN31900.1"/>
    <property type="molecule type" value="Genomic_DNA"/>
</dbReference>
<dbReference type="OrthoDB" id="9762833at2"/>
<protein>
    <submittedName>
        <fullName evidence="7">Sodium-dependent transporter</fullName>
    </submittedName>
</protein>
<organism evidence="7 8">
    <name type="scientific">Cerasibacillus quisquiliarum</name>
    <dbReference type="NCBI Taxonomy" id="227865"/>
    <lineage>
        <taxon>Bacteria</taxon>
        <taxon>Bacillati</taxon>
        <taxon>Bacillota</taxon>
        <taxon>Bacilli</taxon>
        <taxon>Bacillales</taxon>
        <taxon>Bacillaceae</taxon>
        <taxon>Cerasibacillus</taxon>
    </lineage>
</organism>
<feature type="transmembrane region" description="Helical" evidence="6">
    <location>
        <begin position="148"/>
        <end position="169"/>
    </location>
</feature>
<dbReference type="InterPro" id="IPR037272">
    <property type="entry name" value="SNS_sf"/>
</dbReference>
<comment type="subcellular location">
    <subcellularLocation>
        <location evidence="1">Membrane</location>
        <topology evidence="1">Multi-pass membrane protein</topology>
    </subcellularLocation>
</comment>
<feature type="transmembrane region" description="Helical" evidence="6">
    <location>
        <begin position="305"/>
        <end position="329"/>
    </location>
</feature>
<accession>A0A511UZ35</accession>
<feature type="transmembrane region" description="Helical" evidence="6">
    <location>
        <begin position="386"/>
        <end position="408"/>
    </location>
</feature>
<feature type="transmembrane region" description="Helical" evidence="6">
    <location>
        <begin position="12"/>
        <end position="33"/>
    </location>
</feature>
<keyword evidence="8" id="KW-1185">Reference proteome</keyword>
<sequence length="452" mass="49499">MYKQKKKKRESWGSNFGFIMATAGFSIGLGNIWRFSYVAGHNGGGAFLFIYLIIIALIGLPIFLAEAGLGRKAQSGIITGLRKLTRRGSPWVLIGWIGILAASLIMSYYLMIMGWIFAYLIKVIAGGFSGMTVEQIALHYEQLTSNPLAVFGYTLIPVILIGLIVSRGVRNGIEKFVKISMPLLLFMLIILSAYSLSLPGAMKGVSWYLKPDFSAINGQTFLEALGQAFFSVGIGLAGAFTYGSYLHPHKSDLVKGSIWVISFDTCVAFLSGLVIFPALFAFHIAPDSGPGLLFITIPNLLNQMPGGMIFGFLFFFLVVIAAITTAVGLIETISANASELLKIGRKTSVWLWLGFIVLLAIPSILSHGPWAAMKFFGMSIFELIDYVSGNILLTTSGLFISLYVIFYWTFDRFQMDINTGATTLKITPIWKPIIYFIVPCVILTILITGLTS</sequence>
<feature type="transmembrane region" description="Helical" evidence="6">
    <location>
        <begin position="181"/>
        <end position="201"/>
    </location>
</feature>
<evidence type="ECO:0000256" key="5">
    <source>
        <dbReference type="ARBA" id="ARBA00023136"/>
    </source>
</evidence>
<dbReference type="NCBIfam" id="NF037979">
    <property type="entry name" value="Na_transp"/>
    <property type="match status" value="1"/>
</dbReference>
<dbReference type="SUPFAM" id="SSF161070">
    <property type="entry name" value="SNF-like"/>
    <property type="match status" value="1"/>
</dbReference>
<evidence type="ECO:0000256" key="3">
    <source>
        <dbReference type="ARBA" id="ARBA00022692"/>
    </source>
</evidence>
<dbReference type="GO" id="GO:0016020">
    <property type="term" value="C:membrane"/>
    <property type="evidence" value="ECO:0007669"/>
    <property type="project" value="UniProtKB-SubCell"/>
</dbReference>
<dbReference type="InterPro" id="IPR000175">
    <property type="entry name" value="Na/ntran_symport"/>
</dbReference>
<comment type="caution">
    <text evidence="7">The sequence shown here is derived from an EMBL/GenBank/DDBJ whole genome shotgun (WGS) entry which is preliminary data.</text>
</comment>
<dbReference type="CDD" id="cd10336">
    <property type="entry name" value="SLC6sbd_Tyt1-Like"/>
    <property type="match status" value="1"/>
</dbReference>
<dbReference type="AlphaFoldDB" id="A0A511UZ35"/>
<evidence type="ECO:0000256" key="6">
    <source>
        <dbReference type="SAM" id="Phobius"/>
    </source>
</evidence>
<keyword evidence="4 6" id="KW-1133">Transmembrane helix</keyword>
<dbReference type="PRINTS" id="PR00176">
    <property type="entry name" value="NANEUSMPORT"/>
</dbReference>
<evidence type="ECO:0000313" key="7">
    <source>
        <dbReference type="EMBL" id="GEN31900.1"/>
    </source>
</evidence>
<evidence type="ECO:0000256" key="1">
    <source>
        <dbReference type="ARBA" id="ARBA00004141"/>
    </source>
</evidence>
<dbReference type="Proteomes" id="UP000321491">
    <property type="component" value="Unassembled WGS sequence"/>
</dbReference>
<feature type="transmembrane region" description="Helical" evidence="6">
    <location>
        <begin position="45"/>
        <end position="70"/>
    </location>
</feature>
<name>A0A511UZ35_9BACI</name>
<dbReference type="PROSITE" id="PS50267">
    <property type="entry name" value="NA_NEUROTRAN_SYMP_3"/>
    <property type="match status" value="1"/>
</dbReference>